<evidence type="ECO:0000313" key="1">
    <source>
        <dbReference type="EMBL" id="GHE43477.1"/>
    </source>
</evidence>
<evidence type="ECO:0000313" key="2">
    <source>
        <dbReference type="Proteomes" id="UP000636453"/>
    </source>
</evidence>
<proteinExistence type="predicted"/>
<dbReference type="Proteomes" id="UP000636453">
    <property type="component" value="Unassembled WGS sequence"/>
</dbReference>
<accession>A0A918ZCV4</accession>
<gene>
    <name evidence="1" type="ORF">GCM10007167_26550</name>
</gene>
<comment type="caution">
    <text evidence="1">The sequence shown here is derived from an EMBL/GenBank/DDBJ whole genome shotgun (WGS) entry which is preliminary data.</text>
</comment>
<protein>
    <submittedName>
        <fullName evidence="1">Uncharacterized protein</fullName>
    </submittedName>
</protein>
<sequence length="142" mass="15569">MDAVELVQDDTSVITEVRTSFSKPLALAAAFRSIVRHFPPAPLRRVVRQMRRGSLEPTAAALESVLCSAAYIHFSADPVVAGVRLPAVWVYVDSVRLDLGYTPGPEWSPTRVAGLVRLARELRQFGAVVEEPWAQLIGTARC</sequence>
<dbReference type="AlphaFoldDB" id="A0A918ZCV4"/>
<organism evidence="1 2">
    <name type="scientific">Vulcaniibacterium thermophilum</name>
    <dbReference type="NCBI Taxonomy" id="1169913"/>
    <lineage>
        <taxon>Bacteria</taxon>
        <taxon>Pseudomonadati</taxon>
        <taxon>Pseudomonadota</taxon>
        <taxon>Gammaproteobacteria</taxon>
        <taxon>Lysobacterales</taxon>
        <taxon>Lysobacteraceae</taxon>
        <taxon>Vulcaniibacterium</taxon>
    </lineage>
</organism>
<keyword evidence="2" id="KW-1185">Reference proteome</keyword>
<name>A0A918ZCV4_9GAMM</name>
<reference evidence="1" key="2">
    <citation type="submission" date="2020-09" db="EMBL/GenBank/DDBJ databases">
        <authorList>
            <person name="Sun Q."/>
            <person name="Kim S."/>
        </authorList>
    </citation>
    <scope>NUCLEOTIDE SEQUENCE</scope>
    <source>
        <strain evidence="1">KCTC 32020</strain>
    </source>
</reference>
<dbReference type="EMBL" id="BNCF01000020">
    <property type="protein sequence ID" value="GHE43477.1"/>
    <property type="molecule type" value="Genomic_DNA"/>
</dbReference>
<reference evidence="1" key="1">
    <citation type="journal article" date="2014" name="Int. J. Syst. Evol. Microbiol.">
        <title>Complete genome sequence of Corynebacterium casei LMG S-19264T (=DSM 44701T), isolated from a smear-ripened cheese.</title>
        <authorList>
            <consortium name="US DOE Joint Genome Institute (JGI-PGF)"/>
            <person name="Walter F."/>
            <person name="Albersmeier A."/>
            <person name="Kalinowski J."/>
            <person name="Ruckert C."/>
        </authorList>
    </citation>
    <scope>NUCLEOTIDE SEQUENCE</scope>
    <source>
        <strain evidence="1">KCTC 32020</strain>
    </source>
</reference>